<gene>
    <name evidence="1" type="ORF">CHU93_03275</name>
</gene>
<dbReference type="Proteomes" id="UP000216991">
    <property type="component" value="Unassembled WGS sequence"/>
</dbReference>
<protein>
    <recommendedName>
        <fullName evidence="3">DUF429 domain-containing protein</fullName>
    </recommendedName>
</protein>
<dbReference type="RefSeq" id="WP_094472742.1">
    <property type="nucleotide sequence ID" value="NZ_NOXT01000077.1"/>
</dbReference>
<accession>A0A255YV08</accession>
<name>A0A255YV08_9SPHN</name>
<reference evidence="1 2" key="1">
    <citation type="submission" date="2017-07" db="EMBL/GenBank/DDBJ databases">
        <title>Sandarakinorhabdus cyanobacteriorum sp. nov., a novel bacterium isolated from cyanobacterial aggregates in a eutrophic lake.</title>
        <authorList>
            <person name="Cai H."/>
        </authorList>
    </citation>
    <scope>NUCLEOTIDE SEQUENCE [LARGE SCALE GENOMIC DNA]</scope>
    <source>
        <strain evidence="1 2">TH057</strain>
    </source>
</reference>
<dbReference type="EMBL" id="NOXT01000077">
    <property type="protein sequence ID" value="OYQ33086.1"/>
    <property type="molecule type" value="Genomic_DNA"/>
</dbReference>
<evidence type="ECO:0000313" key="2">
    <source>
        <dbReference type="Proteomes" id="UP000216991"/>
    </source>
</evidence>
<sequence length="271" mass="28790">MRFTRFVGIDWSGAKGVRHPSVQVALCEAGDGPPALVLPPSGVWSRAGVLDWLGGLSGDVLVGMDAGFGFAAVPPFGQPARDLWAEVEAVCAGEDDLGGHGFVEHRRGAFWLGKDDGPRHLRAHLRVTEQVYRDSGLGVPTSNFVLLGAAQVGKATLTAMRLLHHLRWPVWPFDPLPTTGPLILEIYAQAFARLGGFRGKLRDVASLNAALARHGSRPMPGGFPAAFPDHVGDAIVTAAGLRAIAHQSHWWQPAALTPAIAVSEGWTFGVA</sequence>
<dbReference type="AlphaFoldDB" id="A0A255YV08"/>
<keyword evidence="2" id="KW-1185">Reference proteome</keyword>
<dbReference type="OrthoDB" id="7388866at2"/>
<proteinExistence type="predicted"/>
<evidence type="ECO:0000313" key="1">
    <source>
        <dbReference type="EMBL" id="OYQ33086.1"/>
    </source>
</evidence>
<organism evidence="1 2">
    <name type="scientific">Sandarakinorhabdus cyanobacteriorum</name>
    <dbReference type="NCBI Taxonomy" id="1981098"/>
    <lineage>
        <taxon>Bacteria</taxon>
        <taxon>Pseudomonadati</taxon>
        <taxon>Pseudomonadota</taxon>
        <taxon>Alphaproteobacteria</taxon>
        <taxon>Sphingomonadales</taxon>
        <taxon>Sphingosinicellaceae</taxon>
        <taxon>Sandarakinorhabdus</taxon>
    </lineage>
</organism>
<comment type="caution">
    <text evidence="1">The sequence shown here is derived from an EMBL/GenBank/DDBJ whole genome shotgun (WGS) entry which is preliminary data.</text>
</comment>
<evidence type="ECO:0008006" key="3">
    <source>
        <dbReference type="Google" id="ProtNLM"/>
    </source>
</evidence>